<dbReference type="EMBL" id="BAAAQD010000014">
    <property type="protein sequence ID" value="GAA1538176.1"/>
    <property type="molecule type" value="Genomic_DNA"/>
</dbReference>
<dbReference type="PANTHER" id="PTHR42951:SF17">
    <property type="entry name" value="METALLO-BETA-LACTAMASE DOMAIN-CONTAINING PROTEIN"/>
    <property type="match status" value="1"/>
</dbReference>
<dbReference type="PANTHER" id="PTHR42951">
    <property type="entry name" value="METALLO-BETA-LACTAMASE DOMAIN-CONTAINING"/>
    <property type="match status" value="1"/>
</dbReference>
<proteinExistence type="predicted"/>
<sequence>MGGPLWAPAPGRAYGPGMDLVELLPERLYQFAFPVGHAYLWRGPDGLTIVDTGLPGSAPLIAAAVESLGLDRRDVRNLLLTHAHPDHTGAAADIAAWGDVTVHAHAGDAEAVRGRAAVPPPVLDGWERDLYEQVHATLPDAPAPPARVDRELRDGDVVDLGGGVTATAVEVPGHTPGSVAFHLPGPGVLFTGDTIARTPDGAVIPGVFNADPGRVAESFRRQAALRPATVCFGHGAPLTDQAARLLTDAASR</sequence>
<gene>
    <name evidence="2" type="ORF">GCM10009827_066540</name>
</gene>
<name>A0ABN2BE69_9ACTN</name>
<dbReference type="Gene3D" id="3.60.15.10">
    <property type="entry name" value="Ribonuclease Z/Hydroxyacylglutathione hydrolase-like"/>
    <property type="match status" value="1"/>
</dbReference>
<evidence type="ECO:0000313" key="3">
    <source>
        <dbReference type="Proteomes" id="UP001501470"/>
    </source>
</evidence>
<dbReference type="SUPFAM" id="SSF56281">
    <property type="entry name" value="Metallo-hydrolase/oxidoreductase"/>
    <property type="match status" value="1"/>
</dbReference>
<comment type="caution">
    <text evidence="2">The sequence shown here is derived from an EMBL/GenBank/DDBJ whole genome shotgun (WGS) entry which is preliminary data.</text>
</comment>
<keyword evidence="3" id="KW-1185">Reference proteome</keyword>
<accession>A0ABN2BE69</accession>
<dbReference type="SMART" id="SM00849">
    <property type="entry name" value="Lactamase_B"/>
    <property type="match status" value="1"/>
</dbReference>
<reference evidence="2 3" key="1">
    <citation type="journal article" date="2019" name="Int. J. Syst. Evol. Microbiol.">
        <title>The Global Catalogue of Microorganisms (GCM) 10K type strain sequencing project: providing services to taxonomists for standard genome sequencing and annotation.</title>
        <authorList>
            <consortium name="The Broad Institute Genomics Platform"/>
            <consortium name="The Broad Institute Genome Sequencing Center for Infectious Disease"/>
            <person name="Wu L."/>
            <person name="Ma J."/>
        </authorList>
    </citation>
    <scope>NUCLEOTIDE SEQUENCE [LARGE SCALE GENOMIC DNA]</scope>
    <source>
        <strain evidence="2 3">JCM 15933</strain>
    </source>
</reference>
<dbReference type="InterPro" id="IPR050855">
    <property type="entry name" value="NDM-1-like"/>
</dbReference>
<dbReference type="CDD" id="cd07721">
    <property type="entry name" value="yflN-like_MBL-fold"/>
    <property type="match status" value="1"/>
</dbReference>
<evidence type="ECO:0000259" key="1">
    <source>
        <dbReference type="SMART" id="SM00849"/>
    </source>
</evidence>
<organism evidence="2 3">
    <name type="scientific">Dactylosporangium maewongense</name>
    <dbReference type="NCBI Taxonomy" id="634393"/>
    <lineage>
        <taxon>Bacteria</taxon>
        <taxon>Bacillati</taxon>
        <taxon>Actinomycetota</taxon>
        <taxon>Actinomycetes</taxon>
        <taxon>Micromonosporales</taxon>
        <taxon>Micromonosporaceae</taxon>
        <taxon>Dactylosporangium</taxon>
    </lineage>
</organism>
<feature type="domain" description="Metallo-beta-lactamase" evidence="1">
    <location>
        <begin position="35"/>
        <end position="234"/>
    </location>
</feature>
<dbReference type="InterPro" id="IPR036866">
    <property type="entry name" value="RibonucZ/Hydroxyglut_hydro"/>
</dbReference>
<dbReference type="Proteomes" id="UP001501470">
    <property type="component" value="Unassembled WGS sequence"/>
</dbReference>
<dbReference type="InterPro" id="IPR001279">
    <property type="entry name" value="Metallo-B-lactamas"/>
</dbReference>
<dbReference type="Pfam" id="PF00753">
    <property type="entry name" value="Lactamase_B"/>
    <property type="match status" value="1"/>
</dbReference>
<evidence type="ECO:0000313" key="2">
    <source>
        <dbReference type="EMBL" id="GAA1538176.1"/>
    </source>
</evidence>
<protein>
    <submittedName>
        <fullName evidence="2">MBL fold metallo-hydrolase</fullName>
    </submittedName>
</protein>